<dbReference type="CDD" id="cd05374">
    <property type="entry name" value="17beta-HSD-like_SDR_c"/>
    <property type="match status" value="1"/>
</dbReference>
<dbReference type="Proteomes" id="UP000297245">
    <property type="component" value="Unassembled WGS sequence"/>
</dbReference>
<proteinExistence type="inferred from homology"/>
<evidence type="ECO:0000313" key="5">
    <source>
        <dbReference type="EMBL" id="THV02073.1"/>
    </source>
</evidence>
<dbReference type="Pfam" id="PF00106">
    <property type="entry name" value="adh_short"/>
    <property type="match status" value="1"/>
</dbReference>
<keyword evidence="2" id="KW-0521">NADP</keyword>
<accession>A0A4S8MHB3</accession>
<evidence type="ECO:0000313" key="6">
    <source>
        <dbReference type="Proteomes" id="UP000297245"/>
    </source>
</evidence>
<name>A0A4S8MHB3_DENBC</name>
<protein>
    <submittedName>
        <fullName evidence="5">Putative short-chain oxidoreductase</fullName>
    </submittedName>
</protein>
<comment type="similarity">
    <text evidence="1 4">Belongs to the short-chain dehydrogenases/reductases (SDR) family.</text>
</comment>
<gene>
    <name evidence="5" type="ORF">K435DRAFT_853191</name>
</gene>
<evidence type="ECO:0000256" key="3">
    <source>
        <dbReference type="ARBA" id="ARBA00023002"/>
    </source>
</evidence>
<dbReference type="PRINTS" id="PR00081">
    <property type="entry name" value="GDHRDH"/>
</dbReference>
<dbReference type="InterPro" id="IPR036291">
    <property type="entry name" value="NAD(P)-bd_dom_sf"/>
</dbReference>
<dbReference type="PANTHER" id="PTHR43976:SF16">
    <property type="entry name" value="SHORT-CHAIN DEHYDROGENASE_REDUCTASE FAMILY PROTEIN"/>
    <property type="match status" value="1"/>
</dbReference>
<dbReference type="GO" id="GO:0016491">
    <property type="term" value="F:oxidoreductase activity"/>
    <property type="evidence" value="ECO:0007669"/>
    <property type="project" value="UniProtKB-KW"/>
</dbReference>
<reference evidence="5 6" key="1">
    <citation type="journal article" date="2019" name="Nat. Ecol. Evol.">
        <title>Megaphylogeny resolves global patterns of mushroom evolution.</title>
        <authorList>
            <person name="Varga T."/>
            <person name="Krizsan K."/>
            <person name="Foldi C."/>
            <person name="Dima B."/>
            <person name="Sanchez-Garcia M."/>
            <person name="Sanchez-Ramirez S."/>
            <person name="Szollosi G.J."/>
            <person name="Szarkandi J.G."/>
            <person name="Papp V."/>
            <person name="Albert L."/>
            <person name="Andreopoulos W."/>
            <person name="Angelini C."/>
            <person name="Antonin V."/>
            <person name="Barry K.W."/>
            <person name="Bougher N.L."/>
            <person name="Buchanan P."/>
            <person name="Buyck B."/>
            <person name="Bense V."/>
            <person name="Catcheside P."/>
            <person name="Chovatia M."/>
            <person name="Cooper J."/>
            <person name="Damon W."/>
            <person name="Desjardin D."/>
            <person name="Finy P."/>
            <person name="Geml J."/>
            <person name="Haridas S."/>
            <person name="Hughes K."/>
            <person name="Justo A."/>
            <person name="Karasinski D."/>
            <person name="Kautmanova I."/>
            <person name="Kiss B."/>
            <person name="Kocsube S."/>
            <person name="Kotiranta H."/>
            <person name="LaButti K.M."/>
            <person name="Lechner B.E."/>
            <person name="Liimatainen K."/>
            <person name="Lipzen A."/>
            <person name="Lukacs Z."/>
            <person name="Mihaltcheva S."/>
            <person name="Morgado L.N."/>
            <person name="Niskanen T."/>
            <person name="Noordeloos M.E."/>
            <person name="Ohm R.A."/>
            <person name="Ortiz-Santana B."/>
            <person name="Ovrebo C."/>
            <person name="Racz N."/>
            <person name="Riley R."/>
            <person name="Savchenko A."/>
            <person name="Shiryaev A."/>
            <person name="Soop K."/>
            <person name="Spirin V."/>
            <person name="Szebenyi C."/>
            <person name="Tomsovsky M."/>
            <person name="Tulloss R.E."/>
            <person name="Uehling J."/>
            <person name="Grigoriev I.V."/>
            <person name="Vagvolgyi C."/>
            <person name="Papp T."/>
            <person name="Martin F.M."/>
            <person name="Miettinen O."/>
            <person name="Hibbett D.S."/>
            <person name="Nagy L.G."/>
        </authorList>
    </citation>
    <scope>NUCLEOTIDE SEQUENCE [LARGE SCALE GENOMIC DNA]</scope>
    <source>
        <strain evidence="5 6">CBS 962.96</strain>
    </source>
</reference>
<evidence type="ECO:0000256" key="4">
    <source>
        <dbReference type="RuleBase" id="RU000363"/>
    </source>
</evidence>
<organism evidence="5 6">
    <name type="scientific">Dendrothele bispora (strain CBS 962.96)</name>
    <dbReference type="NCBI Taxonomy" id="1314807"/>
    <lineage>
        <taxon>Eukaryota</taxon>
        <taxon>Fungi</taxon>
        <taxon>Dikarya</taxon>
        <taxon>Basidiomycota</taxon>
        <taxon>Agaricomycotina</taxon>
        <taxon>Agaricomycetes</taxon>
        <taxon>Agaricomycetidae</taxon>
        <taxon>Agaricales</taxon>
        <taxon>Agaricales incertae sedis</taxon>
        <taxon>Dendrothele</taxon>
    </lineage>
</organism>
<dbReference type="InterPro" id="IPR051911">
    <property type="entry name" value="SDR_oxidoreductase"/>
</dbReference>
<dbReference type="PROSITE" id="PS00061">
    <property type="entry name" value="ADH_SHORT"/>
    <property type="match status" value="1"/>
</dbReference>
<dbReference type="PRINTS" id="PR00080">
    <property type="entry name" value="SDRFAMILY"/>
</dbReference>
<keyword evidence="3" id="KW-0560">Oxidoreductase</keyword>
<dbReference type="InterPro" id="IPR002347">
    <property type="entry name" value="SDR_fam"/>
</dbReference>
<dbReference type="SUPFAM" id="SSF51735">
    <property type="entry name" value="NAD(P)-binding Rossmann-fold domains"/>
    <property type="match status" value="1"/>
</dbReference>
<dbReference type="Gene3D" id="3.40.50.720">
    <property type="entry name" value="NAD(P)-binding Rossmann-like Domain"/>
    <property type="match status" value="1"/>
</dbReference>
<keyword evidence="6" id="KW-1185">Reference proteome</keyword>
<evidence type="ECO:0000256" key="1">
    <source>
        <dbReference type="ARBA" id="ARBA00006484"/>
    </source>
</evidence>
<dbReference type="PANTHER" id="PTHR43976">
    <property type="entry name" value="SHORT CHAIN DEHYDROGENASE"/>
    <property type="match status" value="1"/>
</dbReference>
<dbReference type="InterPro" id="IPR020904">
    <property type="entry name" value="Sc_DH/Rdtase_CS"/>
</dbReference>
<dbReference type="EMBL" id="ML179081">
    <property type="protein sequence ID" value="THV02073.1"/>
    <property type="molecule type" value="Genomic_DNA"/>
</dbReference>
<sequence>MSSNSPVVLITGRSSGFGRSLALDALSRGLRVIATARRLSTLEELRDKGAKVFTLDVTAKRDEFKEFAKEAIAAFGRIDILINNAGHVLTGAIEENTEDQIHDQFNTNFFGVVNLTCAFLPHLRQRRTGTIVNISSQGANLALCGAGIYCASKAALDCITEVWSKELAPFNVRAVALDLGAFRTDIATRNAIKSQGEEIEGYDEAHDFYEILQRRAGKELGDPDKAAKKIFDICMLISTSESGKRIPSRLLIGEDTLKYSVPVLKARLDEIEEWKEFPVGVNADGPVSELGGGKF</sequence>
<dbReference type="OrthoDB" id="1274115at2759"/>
<dbReference type="AlphaFoldDB" id="A0A4S8MHB3"/>
<evidence type="ECO:0000256" key="2">
    <source>
        <dbReference type="ARBA" id="ARBA00022857"/>
    </source>
</evidence>